<feature type="chain" id="PRO_5041999304" description="Apple domain-containing protein" evidence="2">
    <location>
        <begin position="19"/>
        <end position="253"/>
    </location>
</feature>
<keyword evidence="5" id="KW-1185">Reference proteome</keyword>
<evidence type="ECO:0000256" key="1">
    <source>
        <dbReference type="SAM" id="MobiDB-lite"/>
    </source>
</evidence>
<evidence type="ECO:0000313" key="4">
    <source>
        <dbReference type="EMBL" id="KAJ5556522.1"/>
    </source>
</evidence>
<proteinExistence type="predicted"/>
<evidence type="ECO:0000256" key="2">
    <source>
        <dbReference type="SAM" id="SignalP"/>
    </source>
</evidence>
<comment type="caution">
    <text evidence="4">The sequence shown here is derived from an EMBL/GenBank/DDBJ whole genome shotgun (WGS) entry which is preliminary data.</text>
</comment>
<reference evidence="4 5" key="1">
    <citation type="journal article" date="2023" name="IMA Fungus">
        <title>Comparative genomic study of the Penicillium genus elucidates a diverse pangenome and 15 lateral gene transfer events.</title>
        <authorList>
            <person name="Petersen C."/>
            <person name="Sorensen T."/>
            <person name="Nielsen M.R."/>
            <person name="Sondergaard T.E."/>
            <person name="Sorensen J.L."/>
            <person name="Fitzpatrick D.A."/>
            <person name="Frisvad J.C."/>
            <person name="Nielsen K.L."/>
        </authorList>
    </citation>
    <scope>NUCLEOTIDE SEQUENCE [LARGE SCALE GENOMIC DNA]</scope>
    <source>
        <strain evidence="4 5">IBT 35679</strain>
    </source>
</reference>
<feature type="domain" description="Apple" evidence="3">
    <location>
        <begin position="51"/>
        <end position="102"/>
    </location>
</feature>
<dbReference type="Proteomes" id="UP001220324">
    <property type="component" value="Unassembled WGS sequence"/>
</dbReference>
<feature type="region of interest" description="Disordered" evidence="1">
    <location>
        <begin position="110"/>
        <end position="170"/>
    </location>
</feature>
<organism evidence="4 5">
    <name type="scientific">Penicillium frequentans</name>
    <dbReference type="NCBI Taxonomy" id="3151616"/>
    <lineage>
        <taxon>Eukaryota</taxon>
        <taxon>Fungi</taxon>
        <taxon>Dikarya</taxon>
        <taxon>Ascomycota</taxon>
        <taxon>Pezizomycotina</taxon>
        <taxon>Eurotiomycetes</taxon>
        <taxon>Eurotiomycetidae</taxon>
        <taxon>Eurotiales</taxon>
        <taxon>Aspergillaceae</taxon>
        <taxon>Penicillium</taxon>
    </lineage>
</organism>
<evidence type="ECO:0000313" key="5">
    <source>
        <dbReference type="Proteomes" id="UP001220324"/>
    </source>
</evidence>
<gene>
    <name evidence="4" type="ORF">N7494_000437</name>
</gene>
<accession>A0AAD6D5Z1</accession>
<dbReference type="Gene3D" id="3.50.4.10">
    <property type="entry name" value="Hepatocyte Growth Factor"/>
    <property type="match status" value="1"/>
</dbReference>
<keyword evidence="2" id="KW-0732">Signal</keyword>
<dbReference type="Pfam" id="PF00024">
    <property type="entry name" value="PAN_1"/>
    <property type="match status" value="1"/>
</dbReference>
<sequence>MKAAKVLLCASFVSFATAQSPAAQYNAVCPGKLAEEEISPGLTVRYTCDTLGDYSSSSLTKGKTMKQCAELCKAAAQCTGSTWDRDTSYCYLSGTSKGKARNGSVFMEEIEEEDPFPVEDEDEDPFPEETCEEAKARLEAEVAQLEQSQANGPSGGSSSSNGPDRYGNQCPGDGNVYTVAGRKWKTTCRASSGQGYVRLGPIMHPMTTTQCIEHCNATPDCNFASSGTVGTCYIYKGSGDFNFQNNYSGYLEV</sequence>
<dbReference type="EMBL" id="JAQIZZ010000001">
    <property type="protein sequence ID" value="KAJ5556522.1"/>
    <property type="molecule type" value="Genomic_DNA"/>
</dbReference>
<name>A0AAD6D5Z1_9EURO</name>
<protein>
    <recommendedName>
        <fullName evidence="3">Apple domain-containing protein</fullName>
    </recommendedName>
</protein>
<feature type="signal peptide" evidence="2">
    <location>
        <begin position="1"/>
        <end position="18"/>
    </location>
</feature>
<evidence type="ECO:0000259" key="3">
    <source>
        <dbReference type="Pfam" id="PF00024"/>
    </source>
</evidence>
<dbReference type="InterPro" id="IPR003609">
    <property type="entry name" value="Pan_app"/>
</dbReference>
<feature type="compositionally biased region" description="Acidic residues" evidence="1">
    <location>
        <begin position="110"/>
        <end position="131"/>
    </location>
</feature>
<dbReference type="AlphaFoldDB" id="A0AAD6D5Z1"/>